<name>L1JTE8_GUITC</name>
<keyword evidence="3" id="KW-1185">Reference proteome</keyword>
<dbReference type="EMBL" id="JH992974">
    <property type="protein sequence ID" value="EKX51707.1"/>
    <property type="molecule type" value="Genomic_DNA"/>
</dbReference>
<reference evidence="2" key="3">
    <citation type="submission" date="2016-03" db="UniProtKB">
        <authorList>
            <consortium name="EnsemblProtists"/>
        </authorList>
    </citation>
    <scope>IDENTIFICATION</scope>
</reference>
<gene>
    <name evidence="1" type="ORF">GUITHDRAFT_102311</name>
</gene>
<reference evidence="1 3" key="1">
    <citation type="journal article" date="2012" name="Nature">
        <title>Algal genomes reveal evolutionary mosaicism and the fate of nucleomorphs.</title>
        <authorList>
            <consortium name="DOE Joint Genome Institute"/>
            <person name="Curtis B.A."/>
            <person name="Tanifuji G."/>
            <person name="Burki F."/>
            <person name="Gruber A."/>
            <person name="Irimia M."/>
            <person name="Maruyama S."/>
            <person name="Arias M.C."/>
            <person name="Ball S.G."/>
            <person name="Gile G.H."/>
            <person name="Hirakawa Y."/>
            <person name="Hopkins J.F."/>
            <person name="Kuo A."/>
            <person name="Rensing S.A."/>
            <person name="Schmutz J."/>
            <person name="Symeonidi A."/>
            <person name="Elias M."/>
            <person name="Eveleigh R.J."/>
            <person name="Herman E.K."/>
            <person name="Klute M.J."/>
            <person name="Nakayama T."/>
            <person name="Obornik M."/>
            <person name="Reyes-Prieto A."/>
            <person name="Armbrust E.V."/>
            <person name="Aves S.J."/>
            <person name="Beiko R.G."/>
            <person name="Coutinho P."/>
            <person name="Dacks J.B."/>
            <person name="Durnford D.G."/>
            <person name="Fast N.M."/>
            <person name="Green B.R."/>
            <person name="Grisdale C.J."/>
            <person name="Hempel F."/>
            <person name="Henrissat B."/>
            <person name="Hoppner M.P."/>
            <person name="Ishida K."/>
            <person name="Kim E."/>
            <person name="Koreny L."/>
            <person name="Kroth P.G."/>
            <person name="Liu Y."/>
            <person name="Malik S.B."/>
            <person name="Maier U.G."/>
            <person name="McRose D."/>
            <person name="Mock T."/>
            <person name="Neilson J.A."/>
            <person name="Onodera N.T."/>
            <person name="Poole A.M."/>
            <person name="Pritham E.J."/>
            <person name="Richards T.A."/>
            <person name="Rocap G."/>
            <person name="Roy S.W."/>
            <person name="Sarai C."/>
            <person name="Schaack S."/>
            <person name="Shirato S."/>
            <person name="Slamovits C.H."/>
            <person name="Spencer D.F."/>
            <person name="Suzuki S."/>
            <person name="Worden A.Z."/>
            <person name="Zauner S."/>
            <person name="Barry K."/>
            <person name="Bell C."/>
            <person name="Bharti A.K."/>
            <person name="Crow J.A."/>
            <person name="Grimwood J."/>
            <person name="Kramer R."/>
            <person name="Lindquist E."/>
            <person name="Lucas S."/>
            <person name="Salamov A."/>
            <person name="McFadden G.I."/>
            <person name="Lane C.E."/>
            <person name="Keeling P.J."/>
            <person name="Gray M.W."/>
            <person name="Grigoriev I.V."/>
            <person name="Archibald J.M."/>
        </authorList>
    </citation>
    <scope>NUCLEOTIDE SEQUENCE</scope>
    <source>
        <strain evidence="1 3">CCMP2712</strain>
    </source>
</reference>
<dbReference type="HOGENOM" id="CLU_1108797_0_0_1"/>
<accession>L1JTE8</accession>
<protein>
    <submittedName>
        <fullName evidence="1 2">Uncharacterized protein</fullName>
    </submittedName>
</protein>
<organism evidence="1">
    <name type="scientific">Guillardia theta (strain CCMP2712)</name>
    <name type="common">Cryptophyte</name>
    <dbReference type="NCBI Taxonomy" id="905079"/>
    <lineage>
        <taxon>Eukaryota</taxon>
        <taxon>Cryptophyceae</taxon>
        <taxon>Pyrenomonadales</taxon>
        <taxon>Geminigeraceae</taxon>
        <taxon>Guillardia</taxon>
    </lineage>
</organism>
<dbReference type="KEGG" id="gtt:GUITHDRAFT_102311"/>
<dbReference type="PaxDb" id="55529-EKX51707"/>
<dbReference type="Proteomes" id="UP000011087">
    <property type="component" value="Unassembled WGS sequence"/>
</dbReference>
<evidence type="ECO:0000313" key="2">
    <source>
        <dbReference type="EnsemblProtists" id="EKX51707"/>
    </source>
</evidence>
<proteinExistence type="predicted"/>
<evidence type="ECO:0000313" key="3">
    <source>
        <dbReference type="Proteomes" id="UP000011087"/>
    </source>
</evidence>
<evidence type="ECO:0000313" key="1">
    <source>
        <dbReference type="EMBL" id="EKX51707.1"/>
    </source>
</evidence>
<sequence>MQVTKLLNNISVEVRRGAAQSNPKPIRQYAAIYIAKQSILSSDITDASADTIFLQSVSSCGVFVGDYIQIDDEVLLILAISQNNLSVSRGASSSAATSHTAGAAVIAIRSTAIVQGWNFLETATKLLLQSYDMPSIQVGRFLQIEDEIVLVTNVSTDGVETERGVGQTEVVAHAGGTTVTVVLMTTVIRESRIWHNDTAIRVFNTSVFEISSGLFLELEDEIILVSDVRAVSDAVLELQVARSSSRRQALD</sequence>
<dbReference type="RefSeq" id="XP_005838687.1">
    <property type="nucleotide sequence ID" value="XM_005838630.1"/>
</dbReference>
<dbReference type="GeneID" id="17308667"/>
<dbReference type="EnsemblProtists" id="EKX51707">
    <property type="protein sequence ID" value="EKX51707"/>
    <property type="gene ID" value="GUITHDRAFT_102311"/>
</dbReference>
<reference evidence="3" key="2">
    <citation type="submission" date="2012-11" db="EMBL/GenBank/DDBJ databases">
        <authorList>
            <person name="Kuo A."/>
            <person name="Curtis B.A."/>
            <person name="Tanifuji G."/>
            <person name="Burki F."/>
            <person name="Gruber A."/>
            <person name="Irimia M."/>
            <person name="Maruyama S."/>
            <person name="Arias M.C."/>
            <person name="Ball S.G."/>
            <person name="Gile G.H."/>
            <person name="Hirakawa Y."/>
            <person name="Hopkins J.F."/>
            <person name="Rensing S.A."/>
            <person name="Schmutz J."/>
            <person name="Symeonidi A."/>
            <person name="Elias M."/>
            <person name="Eveleigh R.J."/>
            <person name="Herman E.K."/>
            <person name="Klute M.J."/>
            <person name="Nakayama T."/>
            <person name="Obornik M."/>
            <person name="Reyes-Prieto A."/>
            <person name="Armbrust E.V."/>
            <person name="Aves S.J."/>
            <person name="Beiko R.G."/>
            <person name="Coutinho P."/>
            <person name="Dacks J.B."/>
            <person name="Durnford D.G."/>
            <person name="Fast N.M."/>
            <person name="Green B.R."/>
            <person name="Grisdale C."/>
            <person name="Hempe F."/>
            <person name="Henrissat B."/>
            <person name="Hoppner M.P."/>
            <person name="Ishida K.-I."/>
            <person name="Kim E."/>
            <person name="Koreny L."/>
            <person name="Kroth P.G."/>
            <person name="Liu Y."/>
            <person name="Malik S.-B."/>
            <person name="Maier U.G."/>
            <person name="McRose D."/>
            <person name="Mock T."/>
            <person name="Neilson J.A."/>
            <person name="Onodera N.T."/>
            <person name="Poole A.M."/>
            <person name="Pritham E.J."/>
            <person name="Richards T.A."/>
            <person name="Rocap G."/>
            <person name="Roy S.W."/>
            <person name="Sarai C."/>
            <person name="Schaack S."/>
            <person name="Shirato S."/>
            <person name="Slamovits C.H."/>
            <person name="Spencer D.F."/>
            <person name="Suzuki S."/>
            <person name="Worden A.Z."/>
            <person name="Zauner S."/>
            <person name="Barry K."/>
            <person name="Bell C."/>
            <person name="Bharti A.K."/>
            <person name="Crow J.A."/>
            <person name="Grimwood J."/>
            <person name="Kramer R."/>
            <person name="Lindquist E."/>
            <person name="Lucas S."/>
            <person name="Salamov A."/>
            <person name="McFadden G.I."/>
            <person name="Lane C.E."/>
            <person name="Keeling P.J."/>
            <person name="Gray M.W."/>
            <person name="Grigoriev I.V."/>
            <person name="Archibald J.M."/>
        </authorList>
    </citation>
    <scope>NUCLEOTIDE SEQUENCE</scope>
    <source>
        <strain evidence="3">CCMP2712</strain>
    </source>
</reference>
<dbReference type="AlphaFoldDB" id="L1JTE8"/>